<protein>
    <submittedName>
        <fullName evidence="3">Uncharacterized protein</fullName>
    </submittedName>
</protein>
<reference evidence="3 4" key="1">
    <citation type="submission" date="2024-08" db="EMBL/GenBank/DDBJ databases">
        <title>Two novel Cytobacillus novel species.</title>
        <authorList>
            <person name="Liu G."/>
        </authorList>
    </citation>
    <scope>NUCLEOTIDE SEQUENCE [LARGE SCALE GENOMIC DNA]</scope>
    <source>
        <strain evidence="3 4">FJAT-54145</strain>
    </source>
</reference>
<keyword evidence="1" id="KW-1133">Transmembrane helix</keyword>
<feature type="transmembrane region" description="Helical" evidence="1">
    <location>
        <begin position="15"/>
        <end position="41"/>
    </location>
</feature>
<evidence type="ECO:0000256" key="1">
    <source>
        <dbReference type="SAM" id="Phobius"/>
    </source>
</evidence>
<dbReference type="EMBL" id="JBIACK010000004">
    <property type="protein sequence ID" value="MFE8700941.1"/>
    <property type="molecule type" value="Genomic_DNA"/>
</dbReference>
<gene>
    <name evidence="2" type="ORF">ACFYKX_09965</name>
    <name evidence="3" type="ORF">ACFYKX_11800</name>
</gene>
<name>A0ABW6KEF2_9BACI</name>
<evidence type="ECO:0000313" key="2">
    <source>
        <dbReference type="EMBL" id="MFE8700941.1"/>
    </source>
</evidence>
<evidence type="ECO:0000313" key="3">
    <source>
        <dbReference type="EMBL" id="MFE8701280.1"/>
    </source>
</evidence>
<keyword evidence="4" id="KW-1185">Reference proteome</keyword>
<keyword evidence="1" id="KW-0472">Membrane</keyword>
<comment type="caution">
    <text evidence="3">The sequence shown here is derived from an EMBL/GenBank/DDBJ whole genome shotgun (WGS) entry which is preliminary data.</text>
</comment>
<evidence type="ECO:0000313" key="4">
    <source>
        <dbReference type="Proteomes" id="UP001601059"/>
    </source>
</evidence>
<accession>A0ABW6KEF2</accession>
<dbReference type="RefSeq" id="WP_389360622.1">
    <property type="nucleotide sequence ID" value="NZ_JBIACK010000004.1"/>
</dbReference>
<organism evidence="3 4">
    <name type="scientific">Cytobacillus spartinae</name>
    <dbReference type="NCBI Taxonomy" id="3299023"/>
    <lineage>
        <taxon>Bacteria</taxon>
        <taxon>Bacillati</taxon>
        <taxon>Bacillota</taxon>
        <taxon>Bacilli</taxon>
        <taxon>Bacillales</taxon>
        <taxon>Bacillaceae</taxon>
        <taxon>Cytobacillus</taxon>
    </lineage>
</organism>
<dbReference type="Proteomes" id="UP001601059">
    <property type="component" value="Unassembled WGS sequence"/>
</dbReference>
<keyword evidence="1" id="KW-0812">Transmembrane</keyword>
<dbReference type="EMBL" id="JBIACK010000004">
    <property type="protein sequence ID" value="MFE8701280.1"/>
    <property type="molecule type" value="Genomic_DNA"/>
</dbReference>
<sequence length="126" mass="13719">MLNQLFSNAPHPSFIIIPAIMIVMAFIFICFLVVSVSSVVLKIREVKNQGTISKIAGDLKKDELLLKLFTQQGSSDASGDPVDMLLRHKVAQTMSQPQPSKALNTGRIRDLALTIAAIGVIITVLF</sequence>
<proteinExistence type="predicted"/>